<comment type="caution">
    <text evidence="1">The sequence shown here is derived from an EMBL/GenBank/DDBJ whole genome shotgun (WGS) entry which is preliminary data.</text>
</comment>
<dbReference type="EMBL" id="CAWVOK010000009">
    <property type="protein sequence ID" value="CAK8162545.1"/>
    <property type="molecule type" value="Genomic_DNA"/>
</dbReference>
<protein>
    <submittedName>
        <fullName evidence="1">Uncharacterized protein</fullName>
    </submittedName>
</protein>
<reference evidence="1 2" key="1">
    <citation type="submission" date="2024-01" db="EMBL/GenBank/DDBJ databases">
        <authorList>
            <person name="Kunselman E."/>
        </authorList>
    </citation>
    <scope>NUCLEOTIDE SEQUENCE [LARGE SCALE GENOMIC DNA]</scope>
    <source>
        <strain evidence="1">2 abalone samples</strain>
    </source>
</reference>
<dbReference type="Proteomes" id="UP001314181">
    <property type="component" value="Unassembled WGS sequence"/>
</dbReference>
<keyword evidence="2" id="KW-1185">Reference proteome</keyword>
<name>A0ABP0EVD7_9RICK</name>
<sequence length="62" mass="7284">MKKQNTANLYIWKHIDYGALKEQYCITLKTNTKFLPFTILQKLKKCTSKQKLLQKSCFAVIS</sequence>
<organism evidence="1 2">
    <name type="scientific">Candidatus Xenohaliotis californiensis</name>
    <dbReference type="NCBI Taxonomy" id="84677"/>
    <lineage>
        <taxon>Bacteria</taxon>
        <taxon>Pseudomonadati</taxon>
        <taxon>Pseudomonadota</taxon>
        <taxon>Alphaproteobacteria</taxon>
        <taxon>Rickettsiales</taxon>
        <taxon>Anaplasmataceae</taxon>
        <taxon>Candidatus Xenohaliotis</taxon>
    </lineage>
</organism>
<proteinExistence type="predicted"/>
<evidence type="ECO:0000313" key="1">
    <source>
        <dbReference type="EMBL" id="CAK8162545.1"/>
    </source>
</evidence>
<gene>
    <name evidence="1" type="ORF">CAXC1_180053</name>
</gene>
<accession>A0ABP0EVD7</accession>
<evidence type="ECO:0000313" key="2">
    <source>
        <dbReference type="Proteomes" id="UP001314181"/>
    </source>
</evidence>